<comment type="caution">
    <text evidence="1">The sequence shown here is derived from an EMBL/GenBank/DDBJ whole genome shotgun (WGS) entry which is preliminary data.</text>
</comment>
<name>A0ABS0F5R6_9BACL</name>
<dbReference type="Proteomes" id="UP000642910">
    <property type="component" value="Unassembled WGS sequence"/>
</dbReference>
<evidence type="ECO:0000313" key="1">
    <source>
        <dbReference type="EMBL" id="MBF8378649.1"/>
    </source>
</evidence>
<dbReference type="EMBL" id="JADPKZ010000047">
    <property type="protein sequence ID" value="MBF8378649.1"/>
    <property type="molecule type" value="Genomic_DNA"/>
</dbReference>
<evidence type="ECO:0000313" key="2">
    <source>
        <dbReference type="Proteomes" id="UP000642910"/>
    </source>
</evidence>
<proteinExistence type="predicted"/>
<accession>A0ABS0F5R6</accession>
<dbReference type="RefSeq" id="WP_067847988.1">
    <property type="nucleotide sequence ID" value="NZ_JADPKZ010000047.1"/>
</dbReference>
<sequence>MTPIARIYEACIERPGDVMYLPSALMVLLQNGQSHIFSEGGMHNFWRSACARYAWSDLESGMVVDGHHIRLHDVTDPLEQLVPREAWTIPALLQAWYEQNPRQHFYLRRHVKHGSS</sequence>
<keyword evidence="2" id="KW-1185">Reference proteome</keyword>
<reference evidence="1 2" key="1">
    <citation type="submission" date="2020-11" db="EMBL/GenBank/DDBJ databases">
        <title>Genomic insight of Alicyclobacillus mali FL 18 reveals a new arsenic-resistant strain, with potential in environmental biotechnology.</title>
        <authorList>
            <person name="Fiorentino G."/>
            <person name="Gallo G."/>
            <person name="Aulitto M."/>
        </authorList>
    </citation>
    <scope>NUCLEOTIDE SEQUENCE [LARGE SCALE GENOMIC DNA]</scope>
    <source>
        <strain evidence="1 2">FL 18</strain>
    </source>
</reference>
<gene>
    <name evidence="1" type="ORF">IW967_12365</name>
</gene>
<protein>
    <submittedName>
        <fullName evidence="1">Uncharacterized protein</fullName>
    </submittedName>
</protein>
<organism evidence="1 2">
    <name type="scientific">Alicyclobacillus mali</name>
    <name type="common">ex Roth et al. 2021</name>
    <dbReference type="NCBI Taxonomy" id="1123961"/>
    <lineage>
        <taxon>Bacteria</taxon>
        <taxon>Bacillati</taxon>
        <taxon>Bacillota</taxon>
        <taxon>Bacilli</taxon>
        <taxon>Bacillales</taxon>
        <taxon>Alicyclobacillaceae</taxon>
        <taxon>Alicyclobacillus</taxon>
    </lineage>
</organism>